<dbReference type="AlphaFoldDB" id="A0A7G1Q7E2"/>
<keyword evidence="1" id="KW-1133">Transmembrane helix</keyword>
<sequence>MECVSSRHFSICLSGLFVYPLFSESLTIYGYDSFYDISPNIRWYYTVVIIDLALRYLGLP</sequence>
<name>A0A7G1Q7E2_9GAMM</name>
<organism evidence="2 3">
    <name type="scientific">Candidatus Nitrosacidococcus tergens</name>
    <dbReference type="NCBI Taxonomy" id="553981"/>
    <lineage>
        <taxon>Bacteria</taxon>
        <taxon>Pseudomonadati</taxon>
        <taxon>Pseudomonadota</taxon>
        <taxon>Gammaproteobacteria</taxon>
        <taxon>Chromatiales</taxon>
        <taxon>Chromatiaceae</taxon>
        <taxon>Candidatus Nitrosacidococcus</taxon>
    </lineage>
</organism>
<feature type="transmembrane region" description="Helical" evidence="1">
    <location>
        <begin position="43"/>
        <end position="59"/>
    </location>
</feature>
<dbReference type="Proteomes" id="UP000516072">
    <property type="component" value="Chromosome"/>
</dbReference>
<evidence type="ECO:0000313" key="2">
    <source>
        <dbReference type="EMBL" id="CAB1274452.1"/>
    </source>
</evidence>
<proteinExistence type="predicted"/>
<evidence type="ECO:0000313" key="3">
    <source>
        <dbReference type="Proteomes" id="UP000516072"/>
    </source>
</evidence>
<reference evidence="2 3" key="1">
    <citation type="submission" date="2020-03" db="EMBL/GenBank/DDBJ databases">
        <authorList>
            <person name="Picone N."/>
        </authorList>
    </citation>
    <scope>NUCLEOTIDE SEQUENCE [LARGE SCALE GENOMIC DNA]</scope>
    <source>
        <strain evidence="2">NSCAC1</strain>
    </source>
</reference>
<dbReference type="EMBL" id="LR778175">
    <property type="protein sequence ID" value="CAB1274452.1"/>
    <property type="molecule type" value="Genomic_DNA"/>
</dbReference>
<keyword evidence="3" id="KW-1185">Reference proteome</keyword>
<keyword evidence="1" id="KW-0812">Transmembrane</keyword>
<accession>A0A7G1Q7E2</accession>
<gene>
    <name evidence="2" type="ORF">NSCAC_0176</name>
</gene>
<evidence type="ECO:0000256" key="1">
    <source>
        <dbReference type="SAM" id="Phobius"/>
    </source>
</evidence>
<keyword evidence="1" id="KW-0472">Membrane</keyword>
<feature type="transmembrane region" description="Helical" evidence="1">
    <location>
        <begin position="12"/>
        <end position="31"/>
    </location>
</feature>
<dbReference type="KEGG" id="ntg:NSCAC_0176"/>
<protein>
    <submittedName>
        <fullName evidence="2">Uncharacterized protein</fullName>
    </submittedName>
</protein>